<evidence type="ECO:0000256" key="1">
    <source>
        <dbReference type="ARBA" id="ARBA00004442"/>
    </source>
</evidence>
<accession>A0A4Q7N4Z1</accession>
<dbReference type="GO" id="GO:0009279">
    <property type="term" value="C:cell outer membrane"/>
    <property type="evidence" value="ECO:0007669"/>
    <property type="project" value="UniProtKB-SubCell"/>
</dbReference>
<sequence length="520" mass="58640">MKRNKFIIALTVISLLASTGCKKYLDLAPKNQRTVTTAQDVKSLLANYLRSITTFGVAPKPGTTTTSINAMCPVYANLMFESYSDNIDFDVALTQTYLKSNNIHQTQEKVYADWLLWNDYNSPTKIWTEYYQLIGFFNALIDQMLEEVKDGTPALRDQLLGEMYATRAYYFFKLLQYFGQYKNAALGIPVYLHSGKEVLSVDMSRKSHADVYKTILEDLNNAMQMAERTQPLTGYNVLFNSRYLHHLTAQVYWYKAESPAKETGDYDQVKTHAAIAAENTESVIPVTGANMILAQSGKLTDYPAVCMENNIQGGVSAIYGSCYQYLAAFSPENIPLKADFCALFKPGDIRNAIYFNANPAVAGGKVGPEGQVLNWAWPSDGSTIGSVKRGNLSLLRPEEAWLMLAEAQFRSNQPGDAIITLNKFKSFRNAGTADGLSGDALLQEIIDERRKEFFGDSDKRWLDLKRYGGKTITRNLRFFQKEYTLKAEPNDYHYALPIPLVEIQQNRNIVPNEGWITIEY</sequence>
<feature type="domain" description="RagB/SusD" evidence="6">
    <location>
        <begin position="385"/>
        <end position="515"/>
    </location>
</feature>
<proteinExistence type="inferred from homology"/>
<reference evidence="8 9" key="1">
    <citation type="submission" date="2019-02" db="EMBL/GenBank/DDBJ databases">
        <title>Genomic Encyclopedia of Type Strains, Phase IV (KMG-IV): sequencing the most valuable type-strain genomes for metagenomic binning, comparative biology and taxonomic classification.</title>
        <authorList>
            <person name="Goeker M."/>
        </authorList>
    </citation>
    <scope>NUCLEOTIDE SEQUENCE [LARGE SCALE GENOMIC DNA]</scope>
    <source>
        <strain evidence="8 9">DSM 18116</strain>
    </source>
</reference>
<dbReference type="OrthoDB" id="5694214at2"/>
<name>A0A4Q7N4Z1_9BACT</name>
<keyword evidence="4" id="KW-0472">Membrane</keyword>
<keyword evidence="5" id="KW-0998">Cell outer membrane</keyword>
<evidence type="ECO:0000256" key="3">
    <source>
        <dbReference type="ARBA" id="ARBA00022729"/>
    </source>
</evidence>
<keyword evidence="3" id="KW-0732">Signal</keyword>
<dbReference type="SUPFAM" id="SSF48452">
    <property type="entry name" value="TPR-like"/>
    <property type="match status" value="1"/>
</dbReference>
<comment type="subcellular location">
    <subcellularLocation>
        <location evidence="1">Cell outer membrane</location>
    </subcellularLocation>
</comment>
<dbReference type="Gene3D" id="1.25.40.390">
    <property type="match status" value="1"/>
</dbReference>
<evidence type="ECO:0000313" key="9">
    <source>
        <dbReference type="Proteomes" id="UP000293874"/>
    </source>
</evidence>
<gene>
    <name evidence="8" type="ORF">EV199_1965</name>
</gene>
<dbReference type="Pfam" id="PF14322">
    <property type="entry name" value="SusD-like_3"/>
    <property type="match status" value="1"/>
</dbReference>
<dbReference type="AlphaFoldDB" id="A0A4Q7N4Z1"/>
<dbReference type="EMBL" id="SGXA01000001">
    <property type="protein sequence ID" value="RZS76088.1"/>
    <property type="molecule type" value="Genomic_DNA"/>
</dbReference>
<dbReference type="RefSeq" id="WP_158644094.1">
    <property type="nucleotide sequence ID" value="NZ_CP042431.1"/>
</dbReference>
<dbReference type="InterPro" id="IPR012944">
    <property type="entry name" value="SusD_RagB_dom"/>
</dbReference>
<protein>
    <submittedName>
        <fullName evidence="8">SusD-like starch-binding protein associating with outer membrane</fullName>
    </submittedName>
</protein>
<evidence type="ECO:0000256" key="5">
    <source>
        <dbReference type="ARBA" id="ARBA00023237"/>
    </source>
</evidence>
<dbReference type="PROSITE" id="PS51257">
    <property type="entry name" value="PROKAR_LIPOPROTEIN"/>
    <property type="match status" value="1"/>
</dbReference>
<evidence type="ECO:0000259" key="6">
    <source>
        <dbReference type="Pfam" id="PF07980"/>
    </source>
</evidence>
<keyword evidence="9" id="KW-1185">Reference proteome</keyword>
<organism evidence="8 9">
    <name type="scientific">Pseudobacter ginsenosidimutans</name>
    <dbReference type="NCBI Taxonomy" id="661488"/>
    <lineage>
        <taxon>Bacteria</taxon>
        <taxon>Pseudomonadati</taxon>
        <taxon>Bacteroidota</taxon>
        <taxon>Chitinophagia</taxon>
        <taxon>Chitinophagales</taxon>
        <taxon>Chitinophagaceae</taxon>
        <taxon>Pseudobacter</taxon>
    </lineage>
</organism>
<feature type="domain" description="SusD-like N-terminal" evidence="7">
    <location>
        <begin position="24"/>
        <end position="225"/>
    </location>
</feature>
<evidence type="ECO:0000256" key="2">
    <source>
        <dbReference type="ARBA" id="ARBA00006275"/>
    </source>
</evidence>
<evidence type="ECO:0000313" key="8">
    <source>
        <dbReference type="EMBL" id="RZS76088.1"/>
    </source>
</evidence>
<comment type="similarity">
    <text evidence="2">Belongs to the SusD family.</text>
</comment>
<dbReference type="InterPro" id="IPR011990">
    <property type="entry name" value="TPR-like_helical_dom_sf"/>
</dbReference>
<dbReference type="Pfam" id="PF07980">
    <property type="entry name" value="SusD_RagB"/>
    <property type="match status" value="1"/>
</dbReference>
<dbReference type="InterPro" id="IPR033985">
    <property type="entry name" value="SusD-like_N"/>
</dbReference>
<comment type="caution">
    <text evidence="8">The sequence shown here is derived from an EMBL/GenBank/DDBJ whole genome shotgun (WGS) entry which is preliminary data.</text>
</comment>
<evidence type="ECO:0000259" key="7">
    <source>
        <dbReference type="Pfam" id="PF14322"/>
    </source>
</evidence>
<dbReference type="Proteomes" id="UP000293874">
    <property type="component" value="Unassembled WGS sequence"/>
</dbReference>
<evidence type="ECO:0000256" key="4">
    <source>
        <dbReference type="ARBA" id="ARBA00023136"/>
    </source>
</evidence>